<dbReference type="InterPro" id="IPR001347">
    <property type="entry name" value="SIS_dom"/>
</dbReference>
<dbReference type="InterPro" id="IPR046226">
    <property type="entry name" value="DUF6259"/>
</dbReference>
<dbReference type="Pfam" id="PF22645">
    <property type="entry name" value="GKRP_SIS_N"/>
    <property type="match status" value="1"/>
</dbReference>
<dbReference type="GO" id="GO:0042593">
    <property type="term" value="P:glucose homeostasis"/>
    <property type="evidence" value="ECO:0007669"/>
    <property type="project" value="TreeGrafter"/>
</dbReference>
<keyword evidence="1" id="KW-0119">Carbohydrate metabolism</keyword>
<evidence type="ECO:0000313" key="3">
    <source>
        <dbReference type="EMBL" id="MDQ0289441.1"/>
    </source>
</evidence>
<dbReference type="SUPFAM" id="SSF53697">
    <property type="entry name" value="SIS domain"/>
    <property type="match status" value="1"/>
</dbReference>
<evidence type="ECO:0000256" key="1">
    <source>
        <dbReference type="ARBA" id="ARBA00023277"/>
    </source>
</evidence>
<dbReference type="GO" id="GO:0004857">
    <property type="term" value="F:enzyme inhibitor activity"/>
    <property type="evidence" value="ECO:0007669"/>
    <property type="project" value="TreeGrafter"/>
</dbReference>
<organism evidence="3 4">
    <name type="scientific">Oligosphaera ethanolica</name>
    <dbReference type="NCBI Taxonomy" id="760260"/>
    <lineage>
        <taxon>Bacteria</taxon>
        <taxon>Pseudomonadati</taxon>
        <taxon>Lentisphaerota</taxon>
        <taxon>Oligosphaeria</taxon>
        <taxon>Oligosphaerales</taxon>
        <taxon>Oligosphaeraceae</taxon>
        <taxon>Oligosphaera</taxon>
    </lineage>
</organism>
<dbReference type="PANTHER" id="PTHR10088:SF4">
    <property type="entry name" value="GLUCOKINASE REGULATORY PROTEIN"/>
    <property type="match status" value="1"/>
</dbReference>
<dbReference type="EMBL" id="JAUSVL010000001">
    <property type="protein sequence ID" value="MDQ0289441.1"/>
    <property type="molecule type" value="Genomic_DNA"/>
</dbReference>
<dbReference type="PROSITE" id="PS51464">
    <property type="entry name" value="SIS"/>
    <property type="match status" value="1"/>
</dbReference>
<dbReference type="RefSeq" id="WP_307260866.1">
    <property type="nucleotide sequence ID" value="NZ_JAUSVL010000001.1"/>
</dbReference>
<evidence type="ECO:0000313" key="4">
    <source>
        <dbReference type="Proteomes" id="UP001238163"/>
    </source>
</evidence>
<gene>
    <name evidence="3" type="ORF">J3R75_001548</name>
</gene>
<accession>A0AAE3VFG6</accession>
<evidence type="ECO:0000259" key="2">
    <source>
        <dbReference type="PROSITE" id="PS51464"/>
    </source>
</evidence>
<comment type="caution">
    <text evidence="3">The sequence shown here is derived from an EMBL/GenBank/DDBJ whole genome shotgun (WGS) entry which is preliminary data.</text>
</comment>
<dbReference type="InterPro" id="IPR040190">
    <property type="entry name" value="MURQ/GCKR"/>
</dbReference>
<dbReference type="GO" id="GO:0070095">
    <property type="term" value="F:fructose-6-phosphate binding"/>
    <property type="evidence" value="ECO:0007669"/>
    <property type="project" value="TreeGrafter"/>
</dbReference>
<dbReference type="GO" id="GO:0009750">
    <property type="term" value="P:response to fructose"/>
    <property type="evidence" value="ECO:0007669"/>
    <property type="project" value="TreeGrafter"/>
</dbReference>
<dbReference type="GO" id="GO:0005829">
    <property type="term" value="C:cytosol"/>
    <property type="evidence" value="ECO:0007669"/>
    <property type="project" value="TreeGrafter"/>
</dbReference>
<sequence length="1213" mass="135102">MDEKIRRQADQFINEESQFHLGFLPTEQSNPLTHGLEDDFRRSPLAGVRTLQRVDREVLAMAQRVLAAAPYARLVDCGERTIRSGGRIIFSGCGATGRLSILLEGMWRDCCAKDGAATPYADQVESIMTGGDYALVRSVEFFEDYAAFGRRQVQDAGMSSKDMLVAITEGGETSSVLGTVDEALARGAAVFLLFNNPAELLAERLERSRRAIRDPRVCVLDLSCGPMALAGSTRMQATTAEQLIAGAALESVMHRLLGRPQRDYATDFAALLSSLERDDNAQAIADYMAFEADVYRQKGKVTYFANDFMLDIFTDTTERSPTFMLPPFRRRDNKSAPASWAFVKNPLGDTAEAWSRSMHRPLRCLNWNVADYDAMGTADKIRSNPPALSAADLLQFPIGAEELDERCDQAADAAVMVILADDAPLRQAYAALRPRFQRHAVLALTPQRDLPDAVVINAADASGALGLMKHLALKLVLNTVSTGTMALLGRITGNWMSWVDCTNKKLLDRGTRLLVEIAQVDYRQACETLFAALDALKHFSGEKPSPVQVALQWLRRQTPATLADFLRDADEGWRVVIGKAGGAAPQRYSSTDMLRRRQDICADGKSATIVWEGHPVLGETFRATATWTQCADGRFEGRWECDGYTGDEFFEEVHFPIIRAPFDRSSRILLGSWDTGLLLHDATLPGPGATRHDAFRSMQFNALLNTAGPCVYVDHRDPDWYSKASEFTVAADSWSATYRGIFMVGAGAAPTAGCAVPYPSSVAYFAGDWYDAAQIYKPWACAQSWWASRPTANPMRDIAMWVWNRGLIEDVVPTVEKLQQDAGVPVALDWYWWHNNAYDTDYPNFWPPREGVGPFRAAVKRLRDQGIYSQVYVNGVCWDLDGVDFEEGGRDGVVVRRDGTPNATAFNKYNLHRLAYMCGEAPAFHDRISALLGELKASGLNGQYLDMIGCAYHIPCYNPAHKHSKGGGNYVVQGYRGLLERLHRELPDYPLTTETAHEAYMDLFDGSIICNSTSSEHLGITPDTLPLFTAVYHGKYAFFGNYAHPDGIPPWDPKWPAADRWQHEQPWHKLYPDQFAIELARTVVWGAQPMICHIRPAVQKDPEFADIYRFILDTARFYHAQRAFLFDGQMLSPDGFACDSRSVSFMARMIFTKEAQCRIVTKEQPAVLHSCWQAPDGRKALILANYGSDEQAWSFRGLSGRLAPRSYACVDLP</sequence>
<dbReference type="InterPro" id="IPR046348">
    <property type="entry name" value="SIS_dom_sf"/>
</dbReference>
<name>A0AAE3VFG6_9BACT</name>
<protein>
    <submittedName>
        <fullName evidence="3">N-acetylmuramic acid 6-phosphate (MurNAc-6-P) etherase</fullName>
    </submittedName>
</protein>
<proteinExistence type="predicted"/>
<dbReference type="AlphaFoldDB" id="A0AAE3VFG6"/>
<dbReference type="Proteomes" id="UP001238163">
    <property type="component" value="Unassembled WGS sequence"/>
</dbReference>
<feature type="domain" description="SIS" evidence="2">
    <location>
        <begin position="78"/>
        <end position="259"/>
    </location>
</feature>
<dbReference type="Pfam" id="PF19773">
    <property type="entry name" value="DUF6259"/>
    <property type="match status" value="1"/>
</dbReference>
<reference evidence="3" key="1">
    <citation type="submission" date="2023-07" db="EMBL/GenBank/DDBJ databases">
        <title>Genomic Encyclopedia of Type Strains, Phase IV (KMG-IV): sequencing the most valuable type-strain genomes for metagenomic binning, comparative biology and taxonomic classification.</title>
        <authorList>
            <person name="Goeker M."/>
        </authorList>
    </citation>
    <scope>NUCLEOTIDE SEQUENCE</scope>
    <source>
        <strain evidence="3">DSM 24202</strain>
    </source>
</reference>
<dbReference type="GO" id="GO:1901135">
    <property type="term" value="P:carbohydrate derivative metabolic process"/>
    <property type="evidence" value="ECO:0007669"/>
    <property type="project" value="InterPro"/>
</dbReference>
<dbReference type="GO" id="GO:0030246">
    <property type="term" value="F:carbohydrate binding"/>
    <property type="evidence" value="ECO:0007669"/>
    <property type="project" value="TreeGrafter"/>
</dbReference>
<dbReference type="Gene3D" id="3.40.50.10490">
    <property type="entry name" value="Glucose-6-phosphate isomerase like protein, domain 1"/>
    <property type="match status" value="2"/>
</dbReference>
<dbReference type="PANTHER" id="PTHR10088">
    <property type="entry name" value="GLUCOKINASE REGULATORY PROTEIN"/>
    <property type="match status" value="1"/>
</dbReference>
<keyword evidence="4" id="KW-1185">Reference proteome</keyword>
<dbReference type="GO" id="GO:0019899">
    <property type="term" value="F:enzyme binding"/>
    <property type="evidence" value="ECO:0007669"/>
    <property type="project" value="TreeGrafter"/>
</dbReference>